<dbReference type="CDD" id="cd22671">
    <property type="entry name" value="FHA_APTX-like"/>
    <property type="match status" value="1"/>
</dbReference>
<gene>
    <name evidence="3" type="ORF">PROFUN_10920</name>
</gene>
<dbReference type="SUPFAM" id="SSF49879">
    <property type="entry name" value="SMAD/FHA domain"/>
    <property type="match status" value="1"/>
</dbReference>
<dbReference type="PRINTS" id="PR01270">
    <property type="entry name" value="HDASUPER"/>
</dbReference>
<comment type="caution">
    <text evidence="3">The sequence shown here is derived from an EMBL/GenBank/DDBJ whole genome shotgun (WGS) entry which is preliminary data.</text>
</comment>
<dbReference type="OrthoDB" id="424012at2759"/>
<keyword evidence="4" id="KW-1185">Reference proteome</keyword>
<dbReference type="STRING" id="1890364.A0A2P6NC04"/>
<dbReference type="InterPro" id="IPR023696">
    <property type="entry name" value="Ureohydrolase_dom_sf"/>
</dbReference>
<feature type="compositionally biased region" description="Polar residues" evidence="1">
    <location>
        <begin position="123"/>
        <end position="139"/>
    </location>
</feature>
<evidence type="ECO:0000313" key="3">
    <source>
        <dbReference type="EMBL" id="PRP81480.1"/>
    </source>
</evidence>
<evidence type="ECO:0000313" key="4">
    <source>
        <dbReference type="Proteomes" id="UP000241769"/>
    </source>
</evidence>
<dbReference type="Gene3D" id="2.60.200.20">
    <property type="match status" value="1"/>
</dbReference>
<dbReference type="GO" id="GO:0004407">
    <property type="term" value="F:histone deacetylase activity"/>
    <property type="evidence" value="ECO:0007669"/>
    <property type="project" value="TreeGrafter"/>
</dbReference>
<proteinExistence type="predicted"/>
<dbReference type="InterPro" id="IPR023801">
    <property type="entry name" value="His_deacetylse_dom"/>
</dbReference>
<feature type="region of interest" description="Disordered" evidence="1">
    <location>
        <begin position="116"/>
        <end position="193"/>
    </location>
</feature>
<feature type="compositionally biased region" description="Low complexity" evidence="1">
    <location>
        <begin position="681"/>
        <end position="705"/>
    </location>
</feature>
<accession>A0A2P6NC04</accession>
<dbReference type="EMBL" id="MDYQ01000123">
    <property type="protein sequence ID" value="PRP81480.1"/>
    <property type="molecule type" value="Genomic_DNA"/>
</dbReference>
<feature type="compositionally biased region" description="Polar residues" evidence="1">
    <location>
        <begin position="155"/>
        <end position="183"/>
    </location>
</feature>
<dbReference type="GO" id="GO:0000118">
    <property type="term" value="C:histone deacetylase complex"/>
    <property type="evidence" value="ECO:0007669"/>
    <property type="project" value="TreeGrafter"/>
</dbReference>
<feature type="region of interest" description="Disordered" evidence="1">
    <location>
        <begin position="671"/>
        <end position="705"/>
    </location>
</feature>
<dbReference type="CDD" id="cd11599">
    <property type="entry name" value="HDAC_classII_2"/>
    <property type="match status" value="1"/>
</dbReference>
<dbReference type="InterPro" id="IPR000286">
    <property type="entry name" value="HDACs"/>
</dbReference>
<dbReference type="Pfam" id="PF00850">
    <property type="entry name" value="Hist_deacetyl"/>
    <property type="match status" value="1"/>
</dbReference>
<evidence type="ECO:0000259" key="2">
    <source>
        <dbReference type="Pfam" id="PF00850"/>
    </source>
</evidence>
<name>A0A2P6NC04_9EUKA</name>
<dbReference type="SUPFAM" id="SSF52768">
    <property type="entry name" value="Arginase/deacetylase"/>
    <property type="match status" value="1"/>
</dbReference>
<protein>
    <submittedName>
        <fullName evidence="3">FYVE-type zinc finger-containing protein</fullName>
    </submittedName>
</protein>
<sequence length="816" mass="92478">MSSFETEFFLRPLNVKCEEIILLTDKPTTVGRKSLQQISPSDMKKKLNISREHAVFTPVANSRFMVKAVDYKDRILEKGQEAMLNVNDGISLLTGSFNFQLNKRFLPLKSKPTLFLNPIPTPKKSTSASPIKTTPNKSNGTKKREDRGSIKKSPSHPSITVNGSSLPLTPLKSRSSMSNTPRRTPSKRKRSLEVGMPVRFWDEEKKNMVTGQVMKLQNEDSVNRLAMIDVDSSGTYIWKSVSDLDPEDAMIQIREQDVSLALSPVKAENAATGRATRRRKVVSYTEWVSSDEEEEEEEEETYEKVTTEVIRTRVRKEVKRRRNYSGETVLTRDMLSSAFTAIFFSTKCLSHFVPKWHYEKPERLRYIVRALNDLRERYPTCIKIVEDITPIPMEYIKAVHDPDYLDKMKNTVPKTDIPVHVQLDIEPEEGGEKKPEDDSDTFMSKSTWEAVLIANGAIKMAIDQVTKGDIRSAFCAIRPPGHHCGVEGRAMGANSQGYCIVNNVVVGAIYARTVHNYQKIAIIDFDVHHGNGTEDMLGDKEGFLFFSIHADDIYPYTGFDDDNDERCKNIVNIGLSPGSSPAEFHEAFDEKIMVALRDYAPDLILLSAGFDAHYKDPTDSLRLESKDYFILTEKVRRVADEMCGGKMVSVLEGGYHLPSLERSVREHRPWNAKSDNAGSVQQEQRQQEQGQQEQGQQEQGQQEQGSLPFPISERQRANSAAVDQPMLVARQWLRDAAYHPALKMIEQMVELVPHRDWDYVLKPSGCKLAYLEMRSRMLQGLLICFCPKLKSLMLPSALLGRRWAAFTTTLPPTALE</sequence>
<dbReference type="AlphaFoldDB" id="A0A2P6NC04"/>
<reference evidence="3 4" key="1">
    <citation type="journal article" date="2018" name="Genome Biol. Evol.">
        <title>Multiple Roots of Fruiting Body Formation in Amoebozoa.</title>
        <authorList>
            <person name="Hillmann F."/>
            <person name="Forbes G."/>
            <person name="Novohradska S."/>
            <person name="Ferling I."/>
            <person name="Riege K."/>
            <person name="Groth M."/>
            <person name="Westermann M."/>
            <person name="Marz M."/>
            <person name="Spaller T."/>
            <person name="Winckler T."/>
            <person name="Schaap P."/>
            <person name="Glockner G."/>
        </authorList>
    </citation>
    <scope>NUCLEOTIDE SEQUENCE [LARGE SCALE GENOMIC DNA]</scope>
    <source>
        <strain evidence="3 4">Jena</strain>
    </source>
</reference>
<organism evidence="3 4">
    <name type="scientific">Planoprotostelium fungivorum</name>
    <dbReference type="NCBI Taxonomy" id="1890364"/>
    <lineage>
        <taxon>Eukaryota</taxon>
        <taxon>Amoebozoa</taxon>
        <taxon>Evosea</taxon>
        <taxon>Variosea</taxon>
        <taxon>Cavosteliida</taxon>
        <taxon>Cavosteliaceae</taxon>
        <taxon>Planoprotostelium</taxon>
    </lineage>
</organism>
<dbReference type="Proteomes" id="UP000241769">
    <property type="component" value="Unassembled WGS sequence"/>
</dbReference>
<dbReference type="InterPro" id="IPR037138">
    <property type="entry name" value="His_deacetylse_dom_sf"/>
</dbReference>
<dbReference type="GO" id="GO:0040029">
    <property type="term" value="P:epigenetic regulation of gene expression"/>
    <property type="evidence" value="ECO:0007669"/>
    <property type="project" value="TreeGrafter"/>
</dbReference>
<evidence type="ECO:0000256" key="1">
    <source>
        <dbReference type="SAM" id="MobiDB-lite"/>
    </source>
</evidence>
<dbReference type="InParanoid" id="A0A2P6NC04"/>
<dbReference type="Gene3D" id="3.40.800.20">
    <property type="entry name" value="Histone deacetylase domain"/>
    <property type="match status" value="1"/>
</dbReference>
<dbReference type="InterPro" id="IPR008984">
    <property type="entry name" value="SMAD_FHA_dom_sf"/>
</dbReference>
<dbReference type="PANTHER" id="PTHR10625:SF40">
    <property type="entry name" value="TYPE-2 HISTONE DEACETYLASE 2"/>
    <property type="match status" value="1"/>
</dbReference>
<dbReference type="PANTHER" id="PTHR10625">
    <property type="entry name" value="HISTONE DEACETYLASE HDAC1-RELATED"/>
    <property type="match status" value="1"/>
</dbReference>
<feature type="domain" description="Histone deacetylase" evidence="2">
    <location>
        <begin position="357"/>
        <end position="667"/>
    </location>
</feature>